<feature type="binding site" description="covalent" evidence="8">
    <location>
        <position position="142"/>
    </location>
    <ligand>
        <name>heme c</name>
        <dbReference type="ChEBI" id="CHEBI:61717"/>
        <label>2</label>
    </ligand>
</feature>
<dbReference type="PANTHER" id="PTHR33751">
    <property type="entry name" value="CBB3-TYPE CYTOCHROME C OXIDASE SUBUNIT FIXP"/>
    <property type="match status" value="1"/>
</dbReference>
<evidence type="ECO:0000256" key="6">
    <source>
        <dbReference type="ARBA" id="ARBA00022982"/>
    </source>
</evidence>
<evidence type="ECO:0000256" key="8">
    <source>
        <dbReference type="PIRSR" id="PIRSR000005-1"/>
    </source>
</evidence>
<feature type="domain" description="Cytochrome c" evidence="11">
    <location>
        <begin position="30"/>
        <end position="108"/>
    </location>
</feature>
<dbReference type="EMBL" id="CVUD02000109">
    <property type="protein sequence ID" value="SEH72146.1"/>
    <property type="molecule type" value="Genomic_DNA"/>
</dbReference>
<accession>A0A1H6KC35</accession>
<gene>
    <name evidence="12" type="ORF">BAZSYMA_ACONTIG00026_5</name>
    <name evidence="13" type="ORF">BAZSYMB_SCAFFOLD00003_34</name>
</gene>
<evidence type="ECO:0000259" key="11">
    <source>
        <dbReference type="PROSITE" id="PS51007"/>
    </source>
</evidence>
<comment type="subcellular location">
    <subcellularLocation>
        <location evidence="1">Periplasm</location>
    </subcellularLocation>
</comment>
<dbReference type="GO" id="GO:0020037">
    <property type="term" value="F:heme binding"/>
    <property type="evidence" value="ECO:0007669"/>
    <property type="project" value="InterPro"/>
</dbReference>
<feature type="binding site" description="covalent" evidence="8">
    <location>
        <position position="45"/>
    </location>
    <ligand>
        <name>heme c</name>
        <dbReference type="ChEBI" id="CHEBI:61717"/>
        <label>1</label>
    </ligand>
</feature>
<dbReference type="PROSITE" id="PS51007">
    <property type="entry name" value="CYTC"/>
    <property type="match status" value="2"/>
</dbReference>
<reference evidence="14 15" key="1">
    <citation type="submission" date="2016-06" db="EMBL/GenBank/DDBJ databases">
        <authorList>
            <person name="Petersen J."/>
            <person name="Sayavedra L."/>
        </authorList>
    </citation>
    <scope>NUCLEOTIDE SEQUENCE [LARGE SCALE GENOMIC DNA]</scope>
    <source>
        <strain evidence="15">BazSymA</strain>
        <strain evidence="14">BazSymB</strain>
    </source>
</reference>
<feature type="binding site" description="covalent" evidence="8">
    <location>
        <position position="42"/>
    </location>
    <ligand>
        <name>heme c</name>
        <dbReference type="ChEBI" id="CHEBI:61717"/>
        <label>1</label>
    </ligand>
</feature>
<comment type="PTM">
    <text evidence="8">Binds 2 heme c groups covalently per subunit.</text>
</comment>
<dbReference type="Pfam" id="PF00034">
    <property type="entry name" value="Cytochrom_C"/>
    <property type="match status" value="2"/>
</dbReference>
<dbReference type="Gene3D" id="1.10.760.10">
    <property type="entry name" value="Cytochrome c-like domain"/>
    <property type="match status" value="2"/>
</dbReference>
<feature type="binding site" description="axial binding residue" evidence="9">
    <location>
        <position position="46"/>
    </location>
    <ligand>
        <name>heme c</name>
        <dbReference type="ChEBI" id="CHEBI:61717"/>
        <label>1</label>
    </ligand>
    <ligandPart>
        <name>Fe</name>
        <dbReference type="ChEBI" id="CHEBI:18248"/>
    </ligandPart>
</feature>
<evidence type="ECO:0000256" key="1">
    <source>
        <dbReference type="ARBA" id="ARBA00004418"/>
    </source>
</evidence>
<evidence type="ECO:0000256" key="9">
    <source>
        <dbReference type="PIRSR" id="PIRSR000005-2"/>
    </source>
</evidence>
<evidence type="ECO:0000256" key="3">
    <source>
        <dbReference type="ARBA" id="ARBA00022617"/>
    </source>
</evidence>
<dbReference type="InterPro" id="IPR050597">
    <property type="entry name" value="Cytochrome_c_Oxidase_Subunit"/>
</dbReference>
<keyword evidence="6" id="KW-0249">Electron transport</keyword>
<dbReference type="GO" id="GO:0042597">
    <property type="term" value="C:periplasmic space"/>
    <property type="evidence" value="ECO:0007669"/>
    <property type="project" value="UniProtKB-SubCell"/>
</dbReference>
<feature type="binding site" description="axial binding residue" evidence="9">
    <location>
        <position position="197"/>
    </location>
    <ligand>
        <name>heme c</name>
        <dbReference type="ChEBI" id="CHEBI:61717"/>
        <label>2</label>
    </ligand>
    <ligandPart>
        <name>Fe</name>
        <dbReference type="ChEBI" id="CHEBI:18248"/>
    </ligandPart>
</feature>
<feature type="signal peptide" evidence="10">
    <location>
        <begin position="1"/>
        <end position="28"/>
    </location>
</feature>
<evidence type="ECO:0000256" key="7">
    <source>
        <dbReference type="ARBA" id="ARBA00023004"/>
    </source>
</evidence>
<dbReference type="PANTHER" id="PTHR33751:SF9">
    <property type="entry name" value="CYTOCHROME C4"/>
    <property type="match status" value="1"/>
</dbReference>
<dbReference type="Proteomes" id="UP000198559">
    <property type="component" value="Unassembled WGS sequence"/>
</dbReference>
<keyword evidence="10" id="KW-0732">Signal</keyword>
<feature type="domain" description="Cytochrome c" evidence="11">
    <location>
        <begin position="118"/>
        <end position="219"/>
    </location>
</feature>
<keyword evidence="7 9" id="KW-0408">Iron</keyword>
<dbReference type="InterPro" id="IPR024167">
    <property type="entry name" value="Cytochrome_c4-like"/>
</dbReference>
<organism evidence="12 15">
    <name type="scientific">Bathymodiolus azoricus thioautotrophic gill symbiont</name>
    <dbReference type="NCBI Taxonomy" id="235205"/>
    <lineage>
        <taxon>Bacteria</taxon>
        <taxon>Pseudomonadati</taxon>
        <taxon>Pseudomonadota</taxon>
        <taxon>Gammaproteobacteria</taxon>
        <taxon>sulfur-oxidizing symbionts</taxon>
    </lineage>
</organism>
<keyword evidence="2" id="KW-0813">Transport</keyword>
<evidence type="ECO:0000313" key="15">
    <source>
        <dbReference type="Proteomes" id="UP000198988"/>
    </source>
</evidence>
<dbReference type="EMBL" id="CDSC02000105">
    <property type="protein sequence ID" value="SEH69046.1"/>
    <property type="molecule type" value="Genomic_DNA"/>
</dbReference>
<dbReference type="AlphaFoldDB" id="A0A1H6KC35"/>
<dbReference type="Proteomes" id="UP000198988">
    <property type="component" value="Unassembled WGS sequence"/>
</dbReference>
<feature type="binding site" description="axial binding residue" evidence="9">
    <location>
        <position position="143"/>
    </location>
    <ligand>
        <name>heme c</name>
        <dbReference type="ChEBI" id="CHEBI:61717"/>
        <label>2</label>
    </ligand>
    <ligandPart>
        <name>Fe</name>
        <dbReference type="ChEBI" id="CHEBI:18248"/>
    </ligandPart>
</feature>
<evidence type="ECO:0000313" key="14">
    <source>
        <dbReference type="Proteomes" id="UP000198559"/>
    </source>
</evidence>
<sequence length="219" mass="23116">MQKKENIMNKLALIFTVVLALISTYTFAAGDATKGQTKAVSCVGCHGVDGNSLAPTFPKLAGQNEGYLLKQLKDFKSGARIDSIMATLVTPLTDADMADLAAYYAIQKVSKGVVMQGANLALGQKIYRGGKKATDVTACIACHGPAGKGIPSAGFPALASQHSMYTVKQLKAFRQHSINAQTGAVEPSRTNDYEGMMINFTKSLTNAEIDAVSAYISGL</sequence>
<evidence type="ECO:0000256" key="4">
    <source>
        <dbReference type="ARBA" id="ARBA00022723"/>
    </source>
</evidence>
<keyword evidence="3 8" id="KW-0349">Heme</keyword>
<evidence type="ECO:0000313" key="13">
    <source>
        <dbReference type="EMBL" id="SEH72146.1"/>
    </source>
</evidence>
<evidence type="ECO:0000313" key="12">
    <source>
        <dbReference type="EMBL" id="SEH69046.1"/>
    </source>
</evidence>
<dbReference type="GO" id="GO:0005506">
    <property type="term" value="F:iron ion binding"/>
    <property type="evidence" value="ECO:0007669"/>
    <property type="project" value="InterPro"/>
</dbReference>
<reference evidence="12" key="2">
    <citation type="submission" date="2016-06" db="EMBL/GenBank/DDBJ databases">
        <authorList>
            <person name="Olsen C.W."/>
            <person name="Carey S."/>
            <person name="Hinshaw L."/>
            <person name="Karasin A.I."/>
        </authorList>
    </citation>
    <scope>NUCLEOTIDE SEQUENCE [LARGE SCALE GENOMIC DNA]</scope>
    <source>
        <strain evidence="12">BazSymA</strain>
        <strain evidence="13">BazSymB</strain>
    </source>
</reference>
<evidence type="ECO:0000256" key="10">
    <source>
        <dbReference type="SAM" id="SignalP"/>
    </source>
</evidence>
<name>A0A1H6KC35_9GAMM</name>
<keyword evidence="4 9" id="KW-0479">Metal-binding</keyword>
<dbReference type="STRING" id="235205.BAZSYMB_SCAFFOLD00003_34"/>
<evidence type="ECO:0000256" key="2">
    <source>
        <dbReference type="ARBA" id="ARBA00022448"/>
    </source>
</evidence>
<dbReference type="PIRSF" id="PIRSF000005">
    <property type="entry name" value="Cytochrome_c4"/>
    <property type="match status" value="1"/>
</dbReference>
<dbReference type="SUPFAM" id="SSF46626">
    <property type="entry name" value="Cytochrome c"/>
    <property type="match status" value="2"/>
</dbReference>
<feature type="chain" id="PRO_5014063574" evidence="10">
    <location>
        <begin position="29"/>
        <end position="219"/>
    </location>
</feature>
<feature type="binding site" description="covalent" evidence="8">
    <location>
        <position position="139"/>
    </location>
    <ligand>
        <name>heme c</name>
        <dbReference type="ChEBI" id="CHEBI:61717"/>
        <label>2</label>
    </ligand>
</feature>
<feature type="binding site" description="axial binding residue" evidence="9">
    <location>
        <position position="85"/>
    </location>
    <ligand>
        <name>heme c</name>
        <dbReference type="ChEBI" id="CHEBI:61717"/>
        <label>1</label>
    </ligand>
    <ligandPart>
        <name>Fe</name>
        <dbReference type="ChEBI" id="CHEBI:18248"/>
    </ligandPart>
</feature>
<keyword evidence="5" id="KW-0574">Periplasm</keyword>
<evidence type="ECO:0000256" key="5">
    <source>
        <dbReference type="ARBA" id="ARBA00022764"/>
    </source>
</evidence>
<dbReference type="GO" id="GO:0009055">
    <property type="term" value="F:electron transfer activity"/>
    <property type="evidence" value="ECO:0007669"/>
    <property type="project" value="InterPro"/>
</dbReference>
<dbReference type="InterPro" id="IPR009056">
    <property type="entry name" value="Cyt_c-like_dom"/>
</dbReference>
<proteinExistence type="predicted"/>
<dbReference type="InterPro" id="IPR036909">
    <property type="entry name" value="Cyt_c-like_dom_sf"/>
</dbReference>
<protein>
    <submittedName>
        <fullName evidence="12">Cytochrome c, class I</fullName>
    </submittedName>
</protein>